<dbReference type="SUPFAM" id="SSF55785">
    <property type="entry name" value="PYP-like sensor domain (PAS domain)"/>
    <property type="match status" value="1"/>
</dbReference>
<evidence type="ECO:0000259" key="11">
    <source>
        <dbReference type="PROSITE" id="PS50113"/>
    </source>
</evidence>
<proteinExistence type="predicted"/>
<dbReference type="InterPro" id="IPR036890">
    <property type="entry name" value="HATPase_C_sf"/>
</dbReference>
<comment type="catalytic activity">
    <reaction evidence="1">
        <text>ATP + protein L-histidine = ADP + protein N-phospho-L-histidine.</text>
        <dbReference type="EC" id="2.7.13.3"/>
    </reaction>
</comment>
<keyword evidence="8" id="KW-0902">Two-component regulatory system</keyword>
<evidence type="ECO:0000256" key="5">
    <source>
        <dbReference type="ARBA" id="ARBA00022741"/>
    </source>
</evidence>
<keyword evidence="7" id="KW-0067">ATP-binding</keyword>
<keyword evidence="6" id="KW-0418">Kinase</keyword>
<dbReference type="AlphaFoldDB" id="A0AAE6IT73"/>
<name>A0AAE6IT73_TREPH</name>
<dbReference type="Gene3D" id="1.10.287.130">
    <property type="match status" value="1"/>
</dbReference>
<dbReference type="PANTHER" id="PTHR43065">
    <property type="entry name" value="SENSOR HISTIDINE KINASE"/>
    <property type="match status" value="1"/>
</dbReference>
<evidence type="ECO:0000256" key="7">
    <source>
        <dbReference type="ARBA" id="ARBA00022840"/>
    </source>
</evidence>
<gene>
    <name evidence="12" type="ORF">FUT82_06900</name>
</gene>
<dbReference type="PROSITE" id="PS50109">
    <property type="entry name" value="HIS_KIN"/>
    <property type="match status" value="1"/>
</dbReference>
<evidence type="ECO:0000259" key="10">
    <source>
        <dbReference type="PROSITE" id="PS50112"/>
    </source>
</evidence>
<accession>A0AAE6IT73</accession>
<evidence type="ECO:0000256" key="6">
    <source>
        <dbReference type="ARBA" id="ARBA00022777"/>
    </source>
</evidence>
<dbReference type="SUPFAM" id="SSF55874">
    <property type="entry name" value="ATPase domain of HSP90 chaperone/DNA topoisomerase II/histidine kinase"/>
    <property type="match status" value="1"/>
</dbReference>
<dbReference type="Pfam" id="PF08448">
    <property type="entry name" value="PAS_4"/>
    <property type="match status" value="1"/>
</dbReference>
<dbReference type="InterPro" id="IPR036097">
    <property type="entry name" value="HisK_dim/P_sf"/>
</dbReference>
<dbReference type="NCBIfam" id="TIGR00229">
    <property type="entry name" value="sensory_box"/>
    <property type="match status" value="1"/>
</dbReference>
<dbReference type="Pfam" id="PF02518">
    <property type="entry name" value="HATPase_c"/>
    <property type="match status" value="1"/>
</dbReference>
<dbReference type="PRINTS" id="PR00344">
    <property type="entry name" value="BCTRLSENSOR"/>
</dbReference>
<dbReference type="InterPro" id="IPR005467">
    <property type="entry name" value="His_kinase_dom"/>
</dbReference>
<evidence type="ECO:0000256" key="4">
    <source>
        <dbReference type="ARBA" id="ARBA00022679"/>
    </source>
</evidence>
<feature type="domain" description="PAS" evidence="10">
    <location>
        <begin position="34"/>
        <end position="104"/>
    </location>
</feature>
<dbReference type="SUPFAM" id="SSF47384">
    <property type="entry name" value="Homodimeric domain of signal transducing histidine kinase"/>
    <property type="match status" value="1"/>
</dbReference>
<organism evidence="12 13">
    <name type="scientific">Treponema phagedenis</name>
    <dbReference type="NCBI Taxonomy" id="162"/>
    <lineage>
        <taxon>Bacteria</taxon>
        <taxon>Pseudomonadati</taxon>
        <taxon>Spirochaetota</taxon>
        <taxon>Spirochaetia</taxon>
        <taxon>Spirochaetales</taxon>
        <taxon>Treponemataceae</taxon>
        <taxon>Treponema</taxon>
    </lineage>
</organism>
<dbReference type="PANTHER" id="PTHR43065:SF10">
    <property type="entry name" value="PEROXIDE STRESS-ACTIVATED HISTIDINE KINASE MAK3"/>
    <property type="match status" value="1"/>
</dbReference>
<dbReference type="CDD" id="cd00082">
    <property type="entry name" value="HisKA"/>
    <property type="match status" value="1"/>
</dbReference>
<dbReference type="PROSITE" id="PS50113">
    <property type="entry name" value="PAC"/>
    <property type="match status" value="1"/>
</dbReference>
<dbReference type="InterPro" id="IPR004358">
    <property type="entry name" value="Sig_transdc_His_kin-like_C"/>
</dbReference>
<evidence type="ECO:0000256" key="1">
    <source>
        <dbReference type="ARBA" id="ARBA00000085"/>
    </source>
</evidence>
<dbReference type="Pfam" id="PF00512">
    <property type="entry name" value="HisKA"/>
    <property type="match status" value="1"/>
</dbReference>
<reference evidence="12 13" key="1">
    <citation type="submission" date="2019-08" db="EMBL/GenBank/DDBJ databases">
        <authorList>
            <person name="Kuhnert P."/>
        </authorList>
    </citation>
    <scope>NUCLEOTIDE SEQUENCE [LARGE SCALE GENOMIC DNA]</scope>
    <source>
        <strain evidence="12 13">B36.5</strain>
    </source>
</reference>
<dbReference type="InterPro" id="IPR003661">
    <property type="entry name" value="HisK_dim/P_dom"/>
</dbReference>
<dbReference type="CDD" id="cd00130">
    <property type="entry name" value="PAS"/>
    <property type="match status" value="1"/>
</dbReference>
<dbReference type="InterPro" id="IPR013656">
    <property type="entry name" value="PAS_4"/>
</dbReference>
<dbReference type="GO" id="GO:0000155">
    <property type="term" value="F:phosphorelay sensor kinase activity"/>
    <property type="evidence" value="ECO:0007669"/>
    <property type="project" value="InterPro"/>
</dbReference>
<evidence type="ECO:0000256" key="3">
    <source>
        <dbReference type="ARBA" id="ARBA00022553"/>
    </source>
</evidence>
<dbReference type="PROSITE" id="PS50112">
    <property type="entry name" value="PAS"/>
    <property type="match status" value="1"/>
</dbReference>
<sequence length="413" mass="47081">MEDSMREFISRAINKSSKMNEAQLRDLIGRIAEEYSLLEAMMDSLSNGVIVLDSFHTAVKTNRAAARILGRTFHESSDKPFWEYIDDEKIATFISSVIQNEEGETTEEFILSRDSGSRYIEISVLPLVEEHRVRGTIILLEDITQKKRTEINHRRLESLASLTNLAAAVAHEIKNPLAAISIHVQLLRKNFKACDLHINEKAQKHLNVVEEEIDRLNKIVVNFLFAVRPLQVELAPVNINKIINDLHQTFLDEFKKSGVYFSLRLDKTIPIIQGDERLLRQAFMNFLTNAKAAMKTGGALIIYTTCKDDFIEIYISDTGQGISEENLHKIFEPYFSTKSDGTGLGLTMAYKVIKEHNGDIHVDSVVGEGTCFTIYLPIHRHENQLLLENKNEMNDPFDLTEKTKSDKKKRESI</sequence>
<dbReference type="InterPro" id="IPR000700">
    <property type="entry name" value="PAS-assoc_C"/>
</dbReference>
<dbReference type="SMART" id="SM00387">
    <property type="entry name" value="HATPase_c"/>
    <property type="match status" value="1"/>
</dbReference>
<evidence type="ECO:0000313" key="13">
    <source>
        <dbReference type="Proteomes" id="UP000323594"/>
    </source>
</evidence>
<dbReference type="SMART" id="SM00091">
    <property type="entry name" value="PAS"/>
    <property type="match status" value="1"/>
</dbReference>
<evidence type="ECO:0000256" key="2">
    <source>
        <dbReference type="ARBA" id="ARBA00012438"/>
    </source>
</evidence>
<dbReference type="InterPro" id="IPR035965">
    <property type="entry name" value="PAS-like_dom_sf"/>
</dbReference>
<feature type="domain" description="PAC" evidence="11">
    <location>
        <begin position="104"/>
        <end position="155"/>
    </location>
</feature>
<evidence type="ECO:0000313" key="12">
    <source>
        <dbReference type="EMBL" id="QEJ97748.1"/>
    </source>
</evidence>
<protein>
    <recommendedName>
        <fullName evidence="2">histidine kinase</fullName>
        <ecNumber evidence="2">2.7.13.3</ecNumber>
    </recommendedName>
</protein>
<feature type="domain" description="Histidine kinase" evidence="9">
    <location>
        <begin position="168"/>
        <end position="380"/>
    </location>
</feature>
<keyword evidence="3" id="KW-0597">Phosphoprotein</keyword>
<evidence type="ECO:0000259" key="9">
    <source>
        <dbReference type="PROSITE" id="PS50109"/>
    </source>
</evidence>
<keyword evidence="4" id="KW-0808">Transferase</keyword>
<dbReference type="InterPro" id="IPR000014">
    <property type="entry name" value="PAS"/>
</dbReference>
<dbReference type="SMART" id="SM00388">
    <property type="entry name" value="HisKA"/>
    <property type="match status" value="1"/>
</dbReference>
<dbReference type="Gene3D" id="3.30.450.20">
    <property type="entry name" value="PAS domain"/>
    <property type="match status" value="1"/>
</dbReference>
<dbReference type="EMBL" id="CP042817">
    <property type="protein sequence ID" value="QEJ97748.1"/>
    <property type="molecule type" value="Genomic_DNA"/>
</dbReference>
<dbReference type="GO" id="GO:0005524">
    <property type="term" value="F:ATP binding"/>
    <property type="evidence" value="ECO:0007669"/>
    <property type="project" value="UniProtKB-KW"/>
</dbReference>
<dbReference type="EC" id="2.7.13.3" evidence="2"/>
<dbReference type="Gene3D" id="3.30.565.10">
    <property type="entry name" value="Histidine kinase-like ATPase, C-terminal domain"/>
    <property type="match status" value="1"/>
</dbReference>
<dbReference type="InterPro" id="IPR003594">
    <property type="entry name" value="HATPase_dom"/>
</dbReference>
<keyword evidence="5" id="KW-0547">Nucleotide-binding</keyword>
<evidence type="ECO:0000256" key="8">
    <source>
        <dbReference type="ARBA" id="ARBA00023012"/>
    </source>
</evidence>
<dbReference type="Proteomes" id="UP000323594">
    <property type="component" value="Chromosome"/>
</dbReference>